<sequence>MMKTEQQYFDEAISLEQYMNKMEKHKEESFRIYEQFEVPADDEFIELLKAKKPNILVITEDWCGDAMMNNPVLRRIAEAAGLDVRTAYRDADTDLIDKHLTNGGRSIPIYLLLDEDGEVEAKWGPRAAAIQEYVLELRKDLPAADSPVYKEKQQAFIERITAEYTSKPELWLTVYDDIRKTFLPVLQKQS</sequence>
<dbReference type="Pfam" id="PF14595">
    <property type="entry name" value="Thioredoxin_9"/>
    <property type="match status" value="1"/>
</dbReference>
<gene>
    <name evidence="1" type="ORF">ABIC55_004403</name>
</gene>
<name>A0ABV2KDW6_SPOPS</name>
<evidence type="ECO:0000313" key="1">
    <source>
        <dbReference type="EMBL" id="MET3659264.1"/>
    </source>
</evidence>
<reference evidence="1 2" key="1">
    <citation type="submission" date="2024-06" db="EMBL/GenBank/DDBJ databases">
        <title>Sorghum-associated microbial communities from plants grown in Nebraska, USA.</title>
        <authorList>
            <person name="Schachtman D."/>
        </authorList>
    </citation>
    <scope>NUCLEOTIDE SEQUENCE [LARGE SCALE GENOMIC DNA]</scope>
    <source>
        <strain evidence="1 2">1288</strain>
    </source>
</reference>
<dbReference type="Proteomes" id="UP001549104">
    <property type="component" value="Unassembled WGS sequence"/>
</dbReference>
<dbReference type="InterPro" id="IPR036249">
    <property type="entry name" value="Thioredoxin-like_sf"/>
</dbReference>
<comment type="caution">
    <text evidence="1">The sequence shown here is derived from an EMBL/GenBank/DDBJ whole genome shotgun (WGS) entry which is preliminary data.</text>
</comment>
<dbReference type="Gene3D" id="3.40.30.10">
    <property type="entry name" value="Glutaredoxin"/>
    <property type="match status" value="1"/>
</dbReference>
<protein>
    <recommendedName>
        <fullName evidence="3">Thioredoxin</fullName>
    </recommendedName>
</protein>
<proteinExistence type="predicted"/>
<accession>A0ABV2KDW6</accession>
<evidence type="ECO:0000313" key="2">
    <source>
        <dbReference type="Proteomes" id="UP001549104"/>
    </source>
</evidence>
<evidence type="ECO:0008006" key="3">
    <source>
        <dbReference type="Google" id="ProtNLM"/>
    </source>
</evidence>
<dbReference type="EMBL" id="JBEPME010000009">
    <property type="protein sequence ID" value="MET3659264.1"/>
    <property type="molecule type" value="Genomic_DNA"/>
</dbReference>
<keyword evidence="2" id="KW-1185">Reference proteome</keyword>
<organism evidence="1 2">
    <name type="scientific">Sporosarcina psychrophila</name>
    <name type="common">Bacillus psychrophilus</name>
    <dbReference type="NCBI Taxonomy" id="1476"/>
    <lineage>
        <taxon>Bacteria</taxon>
        <taxon>Bacillati</taxon>
        <taxon>Bacillota</taxon>
        <taxon>Bacilli</taxon>
        <taxon>Bacillales</taxon>
        <taxon>Caryophanaceae</taxon>
        <taxon>Sporosarcina</taxon>
    </lineage>
</organism>
<dbReference type="SUPFAM" id="SSF52833">
    <property type="entry name" value="Thioredoxin-like"/>
    <property type="match status" value="1"/>
</dbReference>